<dbReference type="GO" id="GO:0045505">
    <property type="term" value="F:dynein intermediate chain binding"/>
    <property type="evidence" value="ECO:0007669"/>
    <property type="project" value="InterPro"/>
</dbReference>
<protein>
    <submittedName>
        <fullName evidence="5">DHC_N1 domain-containing protein</fullName>
    </submittedName>
</protein>
<feature type="domain" description="Dynein heavy chain tail" evidence="3">
    <location>
        <begin position="103"/>
        <end position="487"/>
    </location>
</feature>
<dbReference type="WBParaSite" id="maker-unitig_21877-snap-gene-0.2-mRNA-1">
    <property type="protein sequence ID" value="maker-unitig_21877-snap-gene-0.2-mRNA-1"/>
    <property type="gene ID" value="maker-unitig_21877-snap-gene-0.2"/>
</dbReference>
<dbReference type="GO" id="GO:0005858">
    <property type="term" value="C:axonemal dynein complex"/>
    <property type="evidence" value="ECO:0007669"/>
    <property type="project" value="TreeGrafter"/>
</dbReference>
<dbReference type="InterPro" id="IPR013594">
    <property type="entry name" value="Dynein_heavy_tail"/>
</dbReference>
<feature type="coiled-coil region" evidence="1">
    <location>
        <begin position="65"/>
        <end position="92"/>
    </location>
</feature>
<dbReference type="InterPro" id="IPR026983">
    <property type="entry name" value="DHC"/>
</dbReference>
<dbReference type="Pfam" id="PF08385">
    <property type="entry name" value="DHC_N1"/>
    <property type="match status" value="1"/>
</dbReference>
<dbReference type="PANTHER" id="PTHR46532:SF13">
    <property type="entry name" value="CYTOPLASMIC DYNEIN 1 HEAVY CHAIN 1"/>
    <property type="match status" value="1"/>
</dbReference>
<proteinExistence type="predicted"/>
<dbReference type="Proteomes" id="UP000095280">
    <property type="component" value="Unplaced"/>
</dbReference>
<evidence type="ECO:0000256" key="2">
    <source>
        <dbReference type="SAM" id="MobiDB-lite"/>
    </source>
</evidence>
<evidence type="ECO:0000313" key="5">
    <source>
        <dbReference type="WBParaSite" id="maker-unitig_21877-snap-gene-0.2-mRNA-1"/>
    </source>
</evidence>
<dbReference type="GO" id="GO:0007018">
    <property type="term" value="P:microtubule-based movement"/>
    <property type="evidence" value="ECO:0007669"/>
    <property type="project" value="InterPro"/>
</dbReference>
<dbReference type="AlphaFoldDB" id="A0A1I8F630"/>
<evidence type="ECO:0000259" key="3">
    <source>
        <dbReference type="Pfam" id="PF08385"/>
    </source>
</evidence>
<dbReference type="GO" id="GO:0051959">
    <property type="term" value="F:dynein light intermediate chain binding"/>
    <property type="evidence" value="ECO:0007669"/>
    <property type="project" value="InterPro"/>
</dbReference>
<evidence type="ECO:0000256" key="1">
    <source>
        <dbReference type="SAM" id="Coils"/>
    </source>
</evidence>
<evidence type="ECO:0000313" key="4">
    <source>
        <dbReference type="Proteomes" id="UP000095280"/>
    </source>
</evidence>
<organism evidence="4 5">
    <name type="scientific">Macrostomum lignano</name>
    <dbReference type="NCBI Taxonomy" id="282301"/>
    <lineage>
        <taxon>Eukaryota</taxon>
        <taxon>Metazoa</taxon>
        <taxon>Spiralia</taxon>
        <taxon>Lophotrochozoa</taxon>
        <taxon>Platyhelminthes</taxon>
        <taxon>Rhabditophora</taxon>
        <taxon>Macrostomorpha</taxon>
        <taxon>Macrostomida</taxon>
        <taxon>Macrostomidae</taxon>
        <taxon>Macrostomum</taxon>
    </lineage>
</organism>
<reference evidence="5" key="1">
    <citation type="submission" date="2016-11" db="UniProtKB">
        <authorList>
            <consortium name="WormBaseParasite"/>
        </authorList>
    </citation>
    <scope>IDENTIFICATION</scope>
</reference>
<feature type="region of interest" description="Disordered" evidence="2">
    <location>
        <begin position="14"/>
        <end position="48"/>
    </location>
</feature>
<keyword evidence="4" id="KW-1185">Reference proteome</keyword>
<accession>A0A1I8F630</accession>
<name>A0A1I8F630_9PLAT</name>
<sequence>PLLGLAFRVHSRTTSKAITRTTTPMRSTTPQWDAQRGPPPGSHGEPTLAASCTPLSSTWKDWGSLTKESAQLSEMMEKLEKLLLQLAKENRAGAQRIRADSPRSRRRGGPRLSCLYWKSRMTRFNNLLEQMNRKEVRTVVALLHNAKSRTLKPTEARDNVKYLYTLDKFFGPLSKCQPVTMQEHIPALIKRYQDDLHDLAVLQHLRARMTTLFVKVTNQMITTAKPTFARKSLVERMQQLLGVEPPLPGHLPQSPGAPAPESARETGFEFSENYIFGKVRHVLPRGCTRSWTCCSVVQKPQRPTGHQDEGIEQLIVRYRTISESIRQENLRHSGPSRRLTLTMTTKRLFKQNISLRLWYAYIDNMVQEAMSAVQQLGILVRFERIEGIQFDWSEKYTRILQSYAKELENVRRLYQRYKDEPPVARNLRRRSPAKSPLVVRHLLHKIEKPMMIFKHKEEGKSCNCQRPGRLFRNYNKMAEVLLAFELLLPSEGLNTVQQFHIGLNSSSARSQLAHRPPAGSTWIPWRMIAEFGGHAATPSATPNPDSDEAAFKRDHINEVLEEPGLTQLSCDFKLKSRTATHIVADIESARNEVADFKILVKQLSDMIECRVEAVLEEMSLTALVDLPEEEPVTPEEFVSMTEAVCNDAAEFLYKQSQLVESSVNEAVETILERLPETKKIARDDTWDCTDESARIKRQRCQDAPLGGSALPRPGEEKKPALFKSDVVLQLPNITTQPTLEEIQHKFNKAWKHQILTQKQLQRKLQEDSAKAEGKDVDRMTDEEIEELKLPAEASLSPLNKIIADHKDVAKLMSQMSSLISSNKIDEKETFKEFYKFKQLWMEEINVKVKEFMDRKPILSEISAVFKANVDMEMELSALPQSYQDALIEECKAWRLAYGKELNERCAQGHGRHP</sequence>
<feature type="compositionally biased region" description="Low complexity" evidence="2">
    <location>
        <begin position="14"/>
        <end position="30"/>
    </location>
</feature>
<keyword evidence="1" id="KW-0175">Coiled coil</keyword>
<dbReference type="PANTHER" id="PTHR46532">
    <property type="entry name" value="MALE FERTILITY FACTOR KL5"/>
    <property type="match status" value="1"/>
</dbReference>